<evidence type="ECO:0000256" key="1">
    <source>
        <dbReference type="SAM" id="MobiDB-lite"/>
    </source>
</evidence>
<dbReference type="Proteomes" id="UP000027466">
    <property type="component" value="Unassembled WGS sequence"/>
</dbReference>
<protein>
    <submittedName>
        <fullName evidence="2">MxaK</fullName>
    </submittedName>
</protein>
<accession>A0A069PLA5</accession>
<gene>
    <name evidence="2" type="ORF">BG61_17220</name>
</gene>
<sequence length="185" mass="20375">MRRAFLHLAFGTLAFSFAGIAMYDWSTLRYERSVAQAVAVAAVAGGNKPEMKGKVDGAAEVRLARAVSMSKAGDYVGAQRLYDGLVTDDNDKTIQTAALFDLGNMHLREATRSGAPTSIQSLPMLEQAKERYRSVLRIAPEDWDARYNLERALWLAPEAATDSNEPDIKKQRNVKVRGAQSEDLP</sequence>
<dbReference type="InterPro" id="IPR011990">
    <property type="entry name" value="TPR-like_helical_dom_sf"/>
</dbReference>
<dbReference type="STRING" id="60547.GCA_000751215_04184"/>
<comment type="caution">
    <text evidence="2">The sequence shown here is derived from an EMBL/GenBank/DDBJ whole genome shotgun (WGS) entry which is preliminary data.</text>
</comment>
<evidence type="ECO:0000313" key="3">
    <source>
        <dbReference type="Proteomes" id="UP000027466"/>
    </source>
</evidence>
<reference evidence="2 3" key="1">
    <citation type="submission" date="2014-03" db="EMBL/GenBank/DDBJ databases">
        <title>Draft Genome Sequences of Four Burkholderia Strains.</title>
        <authorList>
            <person name="Liu X.Y."/>
            <person name="Li C.X."/>
            <person name="Xu J.H."/>
        </authorList>
    </citation>
    <scope>NUCLEOTIDE SEQUENCE [LARGE SCALE GENOMIC DNA]</scope>
    <source>
        <strain evidence="2 3">DSM 50014</strain>
    </source>
</reference>
<organism evidence="2 3">
    <name type="scientific">Caballeronia glathei</name>
    <dbReference type="NCBI Taxonomy" id="60547"/>
    <lineage>
        <taxon>Bacteria</taxon>
        <taxon>Pseudomonadati</taxon>
        <taxon>Pseudomonadota</taxon>
        <taxon>Betaproteobacteria</taxon>
        <taxon>Burkholderiales</taxon>
        <taxon>Burkholderiaceae</taxon>
        <taxon>Caballeronia</taxon>
    </lineage>
</organism>
<keyword evidence="3" id="KW-1185">Reference proteome</keyword>
<feature type="region of interest" description="Disordered" evidence="1">
    <location>
        <begin position="158"/>
        <end position="185"/>
    </location>
</feature>
<dbReference type="SUPFAM" id="SSF48452">
    <property type="entry name" value="TPR-like"/>
    <property type="match status" value="1"/>
</dbReference>
<dbReference type="RefSeq" id="WP_035934787.1">
    <property type="nucleotide sequence ID" value="NZ_CADFFX010000005.1"/>
</dbReference>
<name>A0A069PLA5_9BURK</name>
<evidence type="ECO:0000313" key="2">
    <source>
        <dbReference type="EMBL" id="KDR41425.1"/>
    </source>
</evidence>
<dbReference type="AlphaFoldDB" id="A0A069PLA5"/>
<dbReference type="EMBL" id="JFHC01000027">
    <property type="protein sequence ID" value="KDR41425.1"/>
    <property type="molecule type" value="Genomic_DNA"/>
</dbReference>
<dbReference type="Gene3D" id="1.25.40.10">
    <property type="entry name" value="Tetratricopeptide repeat domain"/>
    <property type="match status" value="1"/>
</dbReference>
<proteinExistence type="predicted"/>